<dbReference type="SUPFAM" id="SSF47095">
    <property type="entry name" value="HMG-box"/>
    <property type="match status" value="1"/>
</dbReference>
<accession>A0AA38MS03</accession>
<dbReference type="InterPro" id="IPR010422">
    <property type="entry name" value="Ccdc124/Oxs1"/>
</dbReference>
<dbReference type="InterPro" id="IPR036910">
    <property type="entry name" value="HMG_box_dom_sf"/>
</dbReference>
<dbReference type="PANTHER" id="PTHR21680">
    <property type="entry name" value="COILED-COIL DOMAIN-CONTAINING PROTEIN 124"/>
    <property type="match status" value="1"/>
</dbReference>
<comment type="similarity">
    <text evidence="2">Belongs to the CCDC124 family.</text>
</comment>
<comment type="caution">
    <text evidence="6">The sequence shown here is derived from an EMBL/GenBank/DDBJ whole genome shotgun (WGS) entry which is preliminary data.</text>
</comment>
<gene>
    <name evidence="6" type="ORF">Zmor_001065</name>
</gene>
<dbReference type="GO" id="GO:0003713">
    <property type="term" value="F:transcription coactivator activity"/>
    <property type="evidence" value="ECO:0007669"/>
    <property type="project" value="TreeGrafter"/>
</dbReference>
<evidence type="ECO:0000313" key="7">
    <source>
        <dbReference type="Proteomes" id="UP001168821"/>
    </source>
</evidence>
<dbReference type="InterPro" id="IPR054414">
    <property type="entry name" value="Ccdc124/Oxs1_C"/>
</dbReference>
<feature type="compositionally biased region" description="Basic and acidic residues" evidence="4">
    <location>
        <begin position="41"/>
        <end position="59"/>
    </location>
</feature>
<organism evidence="6 7">
    <name type="scientific">Zophobas morio</name>
    <dbReference type="NCBI Taxonomy" id="2755281"/>
    <lineage>
        <taxon>Eukaryota</taxon>
        <taxon>Metazoa</taxon>
        <taxon>Ecdysozoa</taxon>
        <taxon>Arthropoda</taxon>
        <taxon>Hexapoda</taxon>
        <taxon>Insecta</taxon>
        <taxon>Pterygota</taxon>
        <taxon>Neoptera</taxon>
        <taxon>Endopterygota</taxon>
        <taxon>Coleoptera</taxon>
        <taxon>Polyphaga</taxon>
        <taxon>Cucujiformia</taxon>
        <taxon>Tenebrionidae</taxon>
        <taxon>Zophobas</taxon>
    </lineage>
</organism>
<proteinExistence type="inferred from homology"/>
<feature type="compositionally biased region" description="Basic and acidic residues" evidence="4">
    <location>
        <begin position="1"/>
        <end position="19"/>
    </location>
</feature>
<dbReference type="AlphaFoldDB" id="A0AA38MS03"/>
<dbReference type="Pfam" id="PF06244">
    <property type="entry name" value="Ccdc124"/>
    <property type="match status" value="1"/>
</dbReference>
<protein>
    <recommendedName>
        <fullName evidence="5">Coiled-coil domain-containing protein</fullName>
    </recommendedName>
</protein>
<evidence type="ECO:0000313" key="6">
    <source>
        <dbReference type="EMBL" id="KAJ3665574.1"/>
    </source>
</evidence>
<dbReference type="PANTHER" id="PTHR21680:SF0">
    <property type="entry name" value="COILED-COIL DOMAIN-CONTAINING PROTEIN 124"/>
    <property type="match status" value="1"/>
</dbReference>
<evidence type="ECO:0000256" key="3">
    <source>
        <dbReference type="ARBA" id="ARBA00023054"/>
    </source>
</evidence>
<reference evidence="6" key="1">
    <citation type="journal article" date="2023" name="G3 (Bethesda)">
        <title>Whole genome assemblies of Zophobas morio and Tenebrio molitor.</title>
        <authorList>
            <person name="Kaur S."/>
            <person name="Stinson S.A."/>
            <person name="diCenzo G.C."/>
        </authorList>
    </citation>
    <scope>NUCLEOTIDE SEQUENCE</scope>
    <source>
        <strain evidence="6">QUZm001</strain>
    </source>
</reference>
<dbReference type="GO" id="GO:0030496">
    <property type="term" value="C:midbody"/>
    <property type="evidence" value="ECO:0007669"/>
    <property type="project" value="UniProtKB-SubCell"/>
</dbReference>
<dbReference type="GO" id="GO:0006366">
    <property type="term" value="P:transcription by RNA polymerase II"/>
    <property type="evidence" value="ECO:0007669"/>
    <property type="project" value="TreeGrafter"/>
</dbReference>
<evidence type="ECO:0000259" key="5">
    <source>
        <dbReference type="Pfam" id="PF06244"/>
    </source>
</evidence>
<keyword evidence="3" id="KW-0175">Coiled coil</keyword>
<sequence length="186" mass="21780">MPKKFTPSERKKALQKETENDSSSSSSWEERDKIIKKKQQRKEEQNKKREMQLARKAETKKLLEEETDLLKAGKMSSQKFTRAQIRTTLGPVTKSVKPIPSLQENVNRAKGEEMAARSVDEAISVLKDKEAKDKHPEKRRKTAFANFEKRRIKEVRNENPELKLSQVREMVFKEWQKSPENPMNQV</sequence>
<dbReference type="Proteomes" id="UP001168821">
    <property type="component" value="Unassembled WGS sequence"/>
</dbReference>
<comment type="subcellular location">
    <subcellularLocation>
        <location evidence="1">Midbody</location>
    </subcellularLocation>
</comment>
<name>A0AA38MS03_9CUCU</name>
<evidence type="ECO:0000256" key="1">
    <source>
        <dbReference type="ARBA" id="ARBA00004214"/>
    </source>
</evidence>
<dbReference type="Gene3D" id="1.10.30.10">
    <property type="entry name" value="High mobility group box domain"/>
    <property type="match status" value="1"/>
</dbReference>
<feature type="domain" description="Coiled-coil" evidence="5">
    <location>
        <begin position="105"/>
        <end position="185"/>
    </location>
</feature>
<dbReference type="GO" id="GO:0005634">
    <property type="term" value="C:nucleus"/>
    <property type="evidence" value="ECO:0007669"/>
    <property type="project" value="TreeGrafter"/>
</dbReference>
<evidence type="ECO:0000256" key="4">
    <source>
        <dbReference type="SAM" id="MobiDB-lite"/>
    </source>
</evidence>
<keyword evidence="7" id="KW-1185">Reference proteome</keyword>
<dbReference type="EMBL" id="JALNTZ010000001">
    <property type="protein sequence ID" value="KAJ3665574.1"/>
    <property type="molecule type" value="Genomic_DNA"/>
</dbReference>
<feature type="region of interest" description="Disordered" evidence="4">
    <location>
        <begin position="1"/>
        <end position="59"/>
    </location>
</feature>
<evidence type="ECO:0000256" key="2">
    <source>
        <dbReference type="ARBA" id="ARBA00008296"/>
    </source>
</evidence>